<dbReference type="InterPro" id="IPR036397">
    <property type="entry name" value="RNaseH_sf"/>
</dbReference>
<dbReference type="GO" id="GO:0006139">
    <property type="term" value="P:nucleobase-containing compound metabolic process"/>
    <property type="evidence" value="ECO:0007669"/>
    <property type="project" value="InterPro"/>
</dbReference>
<evidence type="ECO:0000313" key="3">
    <source>
        <dbReference type="EMBL" id="GIQ85202.1"/>
    </source>
</evidence>
<protein>
    <recommendedName>
        <fullName evidence="2">3'-5' exonuclease domain-containing protein</fullName>
    </recommendedName>
</protein>
<dbReference type="AlphaFoldDB" id="A0A9K3CYC4"/>
<dbReference type="EMBL" id="BDIP01001821">
    <property type="protein sequence ID" value="GIQ85202.1"/>
    <property type="molecule type" value="Genomic_DNA"/>
</dbReference>
<reference evidence="3 4" key="1">
    <citation type="journal article" date="2018" name="PLoS ONE">
        <title>The draft genome of Kipferlia bialata reveals reductive genome evolution in fornicate parasites.</title>
        <authorList>
            <person name="Tanifuji G."/>
            <person name="Takabayashi S."/>
            <person name="Kume K."/>
            <person name="Takagi M."/>
            <person name="Nakayama T."/>
            <person name="Kamikawa R."/>
            <person name="Inagaki Y."/>
            <person name="Hashimoto T."/>
        </authorList>
    </citation>
    <scope>NUCLEOTIDE SEQUENCE [LARGE SCALE GENOMIC DNA]</scope>
    <source>
        <strain evidence="3">NY0173</strain>
    </source>
</reference>
<dbReference type="InterPro" id="IPR012337">
    <property type="entry name" value="RNaseH-like_sf"/>
</dbReference>
<name>A0A9K3CYC4_9EUKA</name>
<dbReference type="Pfam" id="PF01612">
    <property type="entry name" value="DNA_pol_A_exo1"/>
    <property type="match status" value="1"/>
</dbReference>
<dbReference type="OrthoDB" id="46025at2759"/>
<keyword evidence="4" id="KW-1185">Reference proteome</keyword>
<organism evidence="3 4">
    <name type="scientific">Kipferlia bialata</name>
    <dbReference type="NCBI Taxonomy" id="797122"/>
    <lineage>
        <taxon>Eukaryota</taxon>
        <taxon>Metamonada</taxon>
        <taxon>Carpediemonas-like organisms</taxon>
        <taxon>Kipferlia</taxon>
    </lineage>
</organism>
<evidence type="ECO:0000256" key="1">
    <source>
        <dbReference type="SAM" id="MobiDB-lite"/>
    </source>
</evidence>
<accession>A0A9K3CYC4</accession>
<dbReference type="SUPFAM" id="SSF53098">
    <property type="entry name" value="Ribonuclease H-like"/>
    <property type="match status" value="1"/>
</dbReference>
<dbReference type="Gene3D" id="3.30.420.10">
    <property type="entry name" value="Ribonuclease H-like superfamily/Ribonuclease H"/>
    <property type="match status" value="1"/>
</dbReference>
<feature type="domain" description="3'-5' exonuclease" evidence="2">
    <location>
        <begin position="168"/>
        <end position="320"/>
    </location>
</feature>
<evidence type="ECO:0000313" key="4">
    <source>
        <dbReference type="Proteomes" id="UP000265618"/>
    </source>
</evidence>
<feature type="region of interest" description="Disordered" evidence="1">
    <location>
        <begin position="107"/>
        <end position="138"/>
    </location>
</feature>
<evidence type="ECO:0000259" key="2">
    <source>
        <dbReference type="Pfam" id="PF01612"/>
    </source>
</evidence>
<proteinExistence type="predicted"/>
<sequence>MFRWCVRVYDKEGRGRPDRVFKSDSYANDSNKGRKTGHLAVARVAVKTLDAEEREHGQRESKARVAVKALEKTEHSHPAGEEGPMDLFRRAICGYLRETAPKITPMARRKGASRGPVVGTGSSSLSLSRRSPPQSGDTTTLESLFDAMFTGTIEESSPAAWARLYSLYPTAVGIDCEGTNTSPPLLVQIATSDMVILEVTKYGFSKELRQLLKDKTITKVFCDGHAGMDKRLLGLSPSAPDVVDLEDHAPGGVRGRNRGLAKLVQQFVPEVFMRRVLKDKNGWMHFECGRGRIHSLSDISREAQRYAAADAFFTHEVYQDI</sequence>
<feature type="compositionally biased region" description="Low complexity" evidence="1">
    <location>
        <begin position="122"/>
        <end position="133"/>
    </location>
</feature>
<dbReference type="Proteomes" id="UP000265618">
    <property type="component" value="Unassembled WGS sequence"/>
</dbReference>
<comment type="caution">
    <text evidence="3">The sequence shown here is derived from an EMBL/GenBank/DDBJ whole genome shotgun (WGS) entry which is preliminary data.</text>
</comment>
<gene>
    <name evidence="3" type="ORF">KIPB_006837</name>
</gene>
<dbReference type="InterPro" id="IPR002562">
    <property type="entry name" value="3'-5'_exonuclease_dom"/>
</dbReference>
<dbReference type="GO" id="GO:0008408">
    <property type="term" value="F:3'-5' exonuclease activity"/>
    <property type="evidence" value="ECO:0007669"/>
    <property type="project" value="InterPro"/>
</dbReference>
<dbReference type="GO" id="GO:0003676">
    <property type="term" value="F:nucleic acid binding"/>
    <property type="evidence" value="ECO:0007669"/>
    <property type="project" value="InterPro"/>
</dbReference>